<accession>A0A4S8M1S2</accession>
<feature type="compositionally biased region" description="Low complexity" evidence="1">
    <location>
        <begin position="94"/>
        <end position="113"/>
    </location>
</feature>
<feature type="compositionally biased region" description="Low complexity" evidence="1">
    <location>
        <begin position="530"/>
        <end position="571"/>
    </location>
</feature>
<feature type="region of interest" description="Disordered" evidence="1">
    <location>
        <begin position="812"/>
        <end position="855"/>
    </location>
</feature>
<proteinExistence type="predicted"/>
<feature type="region of interest" description="Disordered" evidence="1">
    <location>
        <begin position="440"/>
        <end position="623"/>
    </location>
</feature>
<feature type="compositionally biased region" description="Polar residues" evidence="1">
    <location>
        <begin position="149"/>
        <end position="162"/>
    </location>
</feature>
<feature type="region of interest" description="Disordered" evidence="1">
    <location>
        <begin position="88"/>
        <end position="134"/>
    </location>
</feature>
<keyword evidence="3" id="KW-1185">Reference proteome</keyword>
<sequence>MTKAKPPGEKKRPGRKPWYYDPDKARENWLREQIPERDKCKTSGTITQFYTSTSTRFLLKFGEAGITGSGGRLTDIAFMVLKTLTESPATQDNTQSSSVSGDTSGTGTYSSVGAGLTQHPPAASSDMSYHESVDTASSTEASGVLVSDAGTQDPSFGATSPISEVEQDSVEGKQSSGELRDEGLDSVSLAEAAKHLGWRDLSSEGFDKKKKLFTKLRKNITVFYQSERRTVSNTNDVLDSVLSKTKKKAPKPQRTDPVLVFQSIHYHDMVKETVDREWNTAVQEYQQWKDSGDDSDERKPPQRVNINYLTSKKIFKAQTNDFKGDIAKAADSRFEEAMQEWEEKQKDPVKGEKTREERVEALKKWGSAVSKFTAALADDLQVAAFTAFVGEDPNVKGKVRVWWVRHGAIQSGLKWTAFDRPAYLTTEASFLKFGQTMLDQRNSGSNNTPFSSTGVSPNQSQVLPRERPGPGKNSSRMNPKLQKNDKSTTTHVHKPVTLNESVDVAPVADSLTVPPGTPSQNNSAVDSGVTAPTTISSTPASDCASSQNNSSVDSSGSAGIPTTTSSTPASALDPTITAATPVSDPTITPPTPVPALVSNRDQSEGRSQGSQDRMIVDQPKDLSPTLWTHPDKETRFWPDLLNVWVIWEKELEPWKDETWMTDLLSLLEVFIEHEGYFWYTNENGEILSKKEFKMVKKWLKVGRPAIMVISGSSDDRERALKEMRKWWDDVLPVDEGDDSNKSDMAPLDRVSGRNGLFKFISSLIWVLLWILGREGNVELDDIQRNQLAQWLLLVKEVDETLARVIAFGVTPPKKRKSDVGNMEPDNTKKMRTRSASAKETAAKLPGKTTRRKANK</sequence>
<feature type="compositionally biased region" description="Basic and acidic residues" evidence="1">
    <location>
        <begin position="1"/>
        <end position="11"/>
    </location>
</feature>
<reference evidence="2 3" key="1">
    <citation type="journal article" date="2019" name="Nat. Ecol. Evol.">
        <title>Megaphylogeny resolves global patterns of mushroom evolution.</title>
        <authorList>
            <person name="Varga T."/>
            <person name="Krizsan K."/>
            <person name="Foldi C."/>
            <person name="Dima B."/>
            <person name="Sanchez-Garcia M."/>
            <person name="Sanchez-Ramirez S."/>
            <person name="Szollosi G.J."/>
            <person name="Szarkandi J.G."/>
            <person name="Papp V."/>
            <person name="Albert L."/>
            <person name="Andreopoulos W."/>
            <person name="Angelini C."/>
            <person name="Antonin V."/>
            <person name="Barry K.W."/>
            <person name="Bougher N.L."/>
            <person name="Buchanan P."/>
            <person name="Buyck B."/>
            <person name="Bense V."/>
            <person name="Catcheside P."/>
            <person name="Chovatia M."/>
            <person name="Cooper J."/>
            <person name="Damon W."/>
            <person name="Desjardin D."/>
            <person name="Finy P."/>
            <person name="Geml J."/>
            <person name="Haridas S."/>
            <person name="Hughes K."/>
            <person name="Justo A."/>
            <person name="Karasinski D."/>
            <person name="Kautmanova I."/>
            <person name="Kiss B."/>
            <person name="Kocsube S."/>
            <person name="Kotiranta H."/>
            <person name="LaButti K.M."/>
            <person name="Lechner B.E."/>
            <person name="Liimatainen K."/>
            <person name="Lipzen A."/>
            <person name="Lukacs Z."/>
            <person name="Mihaltcheva S."/>
            <person name="Morgado L.N."/>
            <person name="Niskanen T."/>
            <person name="Noordeloos M.E."/>
            <person name="Ohm R.A."/>
            <person name="Ortiz-Santana B."/>
            <person name="Ovrebo C."/>
            <person name="Racz N."/>
            <person name="Riley R."/>
            <person name="Savchenko A."/>
            <person name="Shiryaev A."/>
            <person name="Soop K."/>
            <person name="Spirin V."/>
            <person name="Szebenyi C."/>
            <person name="Tomsovsky M."/>
            <person name="Tulloss R.E."/>
            <person name="Uehling J."/>
            <person name="Grigoriev I.V."/>
            <person name="Vagvolgyi C."/>
            <person name="Papp T."/>
            <person name="Martin F.M."/>
            <person name="Miettinen O."/>
            <person name="Hibbett D.S."/>
            <person name="Nagy L.G."/>
        </authorList>
    </citation>
    <scope>NUCLEOTIDE SEQUENCE [LARGE SCALE GENOMIC DNA]</scope>
    <source>
        <strain evidence="2 3">CBS 962.96</strain>
    </source>
</reference>
<evidence type="ECO:0000313" key="2">
    <source>
        <dbReference type="EMBL" id="THU95870.1"/>
    </source>
</evidence>
<feature type="compositionally biased region" description="Polar residues" evidence="1">
    <location>
        <begin position="440"/>
        <end position="462"/>
    </location>
</feature>
<feature type="region of interest" description="Disordered" evidence="1">
    <location>
        <begin position="1"/>
        <end position="23"/>
    </location>
</feature>
<dbReference type="Proteomes" id="UP000297245">
    <property type="component" value="Unassembled WGS sequence"/>
</dbReference>
<organism evidence="2 3">
    <name type="scientific">Dendrothele bispora (strain CBS 962.96)</name>
    <dbReference type="NCBI Taxonomy" id="1314807"/>
    <lineage>
        <taxon>Eukaryota</taxon>
        <taxon>Fungi</taxon>
        <taxon>Dikarya</taxon>
        <taxon>Basidiomycota</taxon>
        <taxon>Agaricomycotina</taxon>
        <taxon>Agaricomycetes</taxon>
        <taxon>Agaricomycetidae</taxon>
        <taxon>Agaricales</taxon>
        <taxon>Agaricales incertae sedis</taxon>
        <taxon>Dendrothele</taxon>
    </lineage>
</organism>
<dbReference type="EMBL" id="ML179190">
    <property type="protein sequence ID" value="THU95870.1"/>
    <property type="molecule type" value="Genomic_DNA"/>
</dbReference>
<gene>
    <name evidence="2" type="ORF">K435DRAFT_859135</name>
</gene>
<dbReference type="AlphaFoldDB" id="A0A4S8M1S2"/>
<evidence type="ECO:0000313" key="3">
    <source>
        <dbReference type="Proteomes" id="UP000297245"/>
    </source>
</evidence>
<feature type="compositionally biased region" description="Polar residues" evidence="1">
    <location>
        <begin position="577"/>
        <end position="586"/>
    </location>
</feature>
<protein>
    <submittedName>
        <fullName evidence="2">Uncharacterized protein</fullName>
    </submittedName>
</protein>
<feature type="region of interest" description="Disordered" evidence="1">
    <location>
        <begin position="147"/>
        <end position="183"/>
    </location>
</feature>
<name>A0A4S8M1S2_DENBC</name>
<evidence type="ECO:0000256" key="1">
    <source>
        <dbReference type="SAM" id="MobiDB-lite"/>
    </source>
</evidence>